<dbReference type="Proteomes" id="UP000822688">
    <property type="component" value="Chromosome 9"/>
</dbReference>
<feature type="chain" id="PRO_5035851737" evidence="1">
    <location>
        <begin position="35"/>
        <end position="61"/>
    </location>
</feature>
<sequence>MQLKSLSLFGRWICAWLKLRIAALMLQVFHPVSAPQKDFESKLVASFFSPEKYLARLLQSL</sequence>
<dbReference type="EMBL" id="CM026430">
    <property type="protein sequence ID" value="KAG0560792.1"/>
    <property type="molecule type" value="Genomic_DNA"/>
</dbReference>
<dbReference type="AlphaFoldDB" id="A0A8T0GV41"/>
<keyword evidence="3" id="KW-1185">Reference proteome</keyword>
<feature type="signal peptide" evidence="1">
    <location>
        <begin position="1"/>
        <end position="34"/>
    </location>
</feature>
<comment type="caution">
    <text evidence="2">The sequence shown here is derived from an EMBL/GenBank/DDBJ whole genome shotgun (WGS) entry which is preliminary data.</text>
</comment>
<reference evidence="2" key="1">
    <citation type="submission" date="2020-06" db="EMBL/GenBank/DDBJ databases">
        <title>WGS assembly of Ceratodon purpureus strain R40.</title>
        <authorList>
            <person name="Carey S.B."/>
            <person name="Jenkins J."/>
            <person name="Shu S."/>
            <person name="Lovell J.T."/>
            <person name="Sreedasyam A."/>
            <person name="Maumus F."/>
            <person name="Tiley G.P."/>
            <person name="Fernandez-Pozo N."/>
            <person name="Barry K."/>
            <person name="Chen C."/>
            <person name="Wang M."/>
            <person name="Lipzen A."/>
            <person name="Daum C."/>
            <person name="Saski C.A."/>
            <person name="Payton A.C."/>
            <person name="Mcbreen J.C."/>
            <person name="Conrad R.E."/>
            <person name="Kollar L.M."/>
            <person name="Olsson S."/>
            <person name="Huttunen S."/>
            <person name="Landis J.B."/>
            <person name="Wickett N.J."/>
            <person name="Johnson M.G."/>
            <person name="Rensing S.A."/>
            <person name="Grimwood J."/>
            <person name="Schmutz J."/>
            <person name="Mcdaniel S.F."/>
        </authorList>
    </citation>
    <scope>NUCLEOTIDE SEQUENCE</scope>
    <source>
        <strain evidence="2">R40</strain>
    </source>
</reference>
<keyword evidence="1" id="KW-0732">Signal</keyword>
<evidence type="ECO:0000313" key="3">
    <source>
        <dbReference type="Proteomes" id="UP000822688"/>
    </source>
</evidence>
<evidence type="ECO:0000313" key="2">
    <source>
        <dbReference type="EMBL" id="KAG0560792.1"/>
    </source>
</evidence>
<proteinExistence type="predicted"/>
<protein>
    <submittedName>
        <fullName evidence="2">Uncharacterized protein</fullName>
    </submittedName>
</protein>
<evidence type="ECO:0000256" key="1">
    <source>
        <dbReference type="SAM" id="SignalP"/>
    </source>
</evidence>
<organism evidence="2 3">
    <name type="scientific">Ceratodon purpureus</name>
    <name type="common">Fire moss</name>
    <name type="synonym">Dicranum purpureum</name>
    <dbReference type="NCBI Taxonomy" id="3225"/>
    <lineage>
        <taxon>Eukaryota</taxon>
        <taxon>Viridiplantae</taxon>
        <taxon>Streptophyta</taxon>
        <taxon>Embryophyta</taxon>
        <taxon>Bryophyta</taxon>
        <taxon>Bryophytina</taxon>
        <taxon>Bryopsida</taxon>
        <taxon>Dicranidae</taxon>
        <taxon>Pseudoditrichales</taxon>
        <taxon>Ditrichaceae</taxon>
        <taxon>Ceratodon</taxon>
    </lineage>
</organism>
<name>A0A8T0GV41_CERPU</name>
<accession>A0A8T0GV41</accession>
<gene>
    <name evidence="2" type="ORF">KC19_9G013700</name>
</gene>